<comment type="caution">
    <text evidence="1">The sequence shown here is derived from an EMBL/GenBank/DDBJ whole genome shotgun (WGS) entry which is preliminary data.</text>
</comment>
<reference evidence="1" key="2">
    <citation type="journal article" date="2019" name="IMA Fungus">
        <title>Genome sequencing and comparison of five Tilletia species to identify candidate genes for the detection of regulated species infecting wheat.</title>
        <authorList>
            <person name="Nguyen H.D.T."/>
            <person name="Sultana T."/>
            <person name="Kesanakurti P."/>
            <person name="Hambleton S."/>
        </authorList>
    </citation>
    <scope>NUCLEOTIDE SEQUENCE</scope>
    <source>
        <strain evidence="1">DAOMC 236416</strain>
    </source>
</reference>
<accession>A0A8T8SPK1</accession>
<proteinExistence type="predicted"/>
<sequence length="142" mass="15986">MCSCACCDGGGDARWQQRTATVDLRCIVTGIHHKARLYLIAQITDHPHRTLSAPVVLPFRRYRARDQSNRFESITVAATRSRRNRIKRYASSSRRFDGGEEAIKPGGARKPFSIRSLSLLPLTHFFCIPKSVQDLNRTAEGS</sequence>
<dbReference type="EMBL" id="LWDF02000642">
    <property type="protein sequence ID" value="KAE8244493.1"/>
    <property type="molecule type" value="Genomic_DNA"/>
</dbReference>
<dbReference type="AlphaFoldDB" id="A0A8T8SPK1"/>
<organism evidence="1 2">
    <name type="scientific">Tilletia indica</name>
    <dbReference type="NCBI Taxonomy" id="43049"/>
    <lineage>
        <taxon>Eukaryota</taxon>
        <taxon>Fungi</taxon>
        <taxon>Dikarya</taxon>
        <taxon>Basidiomycota</taxon>
        <taxon>Ustilaginomycotina</taxon>
        <taxon>Exobasidiomycetes</taxon>
        <taxon>Tilletiales</taxon>
        <taxon>Tilletiaceae</taxon>
        <taxon>Tilletia</taxon>
    </lineage>
</organism>
<evidence type="ECO:0000313" key="1">
    <source>
        <dbReference type="EMBL" id="KAE8244493.1"/>
    </source>
</evidence>
<keyword evidence="2" id="KW-1185">Reference proteome</keyword>
<gene>
    <name evidence="1" type="ORF">A4X13_0g6556</name>
</gene>
<dbReference type="Proteomes" id="UP000077521">
    <property type="component" value="Unassembled WGS sequence"/>
</dbReference>
<evidence type="ECO:0000313" key="2">
    <source>
        <dbReference type="Proteomes" id="UP000077521"/>
    </source>
</evidence>
<reference evidence="1" key="1">
    <citation type="submission" date="2016-04" db="EMBL/GenBank/DDBJ databases">
        <authorList>
            <person name="Nguyen H.D."/>
            <person name="Samba Siva P."/>
            <person name="Cullis J."/>
            <person name="Levesque C.A."/>
            <person name="Hambleton S."/>
        </authorList>
    </citation>
    <scope>NUCLEOTIDE SEQUENCE</scope>
    <source>
        <strain evidence="1">DAOMC 236416</strain>
    </source>
</reference>
<protein>
    <submittedName>
        <fullName evidence="1">Uncharacterized protein</fullName>
    </submittedName>
</protein>
<name>A0A8T8SPK1_9BASI</name>